<dbReference type="PANTHER" id="PTHR43744">
    <property type="entry name" value="ABC TRANSPORTER PERMEASE PROTEIN MG189-RELATED-RELATED"/>
    <property type="match status" value="1"/>
</dbReference>
<reference evidence="10" key="1">
    <citation type="journal article" date="2019" name="Int. J. Syst. Evol. Microbiol.">
        <title>The Global Catalogue of Microorganisms (GCM) 10K type strain sequencing project: providing services to taxonomists for standard genome sequencing and annotation.</title>
        <authorList>
            <consortium name="The Broad Institute Genomics Platform"/>
            <consortium name="The Broad Institute Genome Sequencing Center for Infectious Disease"/>
            <person name="Wu L."/>
            <person name="Ma J."/>
        </authorList>
    </citation>
    <scope>NUCLEOTIDE SEQUENCE [LARGE SCALE GENOMIC DNA]</scope>
    <source>
        <strain evidence="10">CGMCC 1.3240</strain>
    </source>
</reference>
<dbReference type="CDD" id="cd06261">
    <property type="entry name" value="TM_PBP2"/>
    <property type="match status" value="1"/>
</dbReference>
<evidence type="ECO:0000256" key="1">
    <source>
        <dbReference type="ARBA" id="ARBA00004651"/>
    </source>
</evidence>
<dbReference type="PANTHER" id="PTHR43744:SF9">
    <property type="entry name" value="POLYGALACTURONAN_RHAMNOGALACTURONAN TRANSPORT SYSTEM PERMEASE PROTEIN YTCP"/>
    <property type="match status" value="1"/>
</dbReference>
<dbReference type="Pfam" id="PF00528">
    <property type="entry name" value="BPD_transp_1"/>
    <property type="match status" value="1"/>
</dbReference>
<evidence type="ECO:0000256" key="4">
    <source>
        <dbReference type="ARBA" id="ARBA00022692"/>
    </source>
</evidence>
<dbReference type="PROSITE" id="PS50928">
    <property type="entry name" value="ABC_TM1"/>
    <property type="match status" value="1"/>
</dbReference>
<sequence>MIVGVAAFTTIYPFIYVISMSISDPSETLKHTIWFLPKGFSDDAYVRVLHNSYLWRSFGNSVFYVAAGTALNLIMSVLAAYPLAKKQLVARKYFVIYLIIPMFFSGGLVPTFLVVNKLGMYDTVWAVIIPGIVTIWNIILVRTYFMTLPYSLQESAYMDGAGDRTILFKIMLPLSKPILAVIVLYCAVDIWNSWFNALIFLPSKELHPLQLFLARVLIFASGDFKTFSSLSLADVQKNMATQVQLKYAVIVISTVPIMMIFPFLQKYFIKGALIGSLKE</sequence>
<feature type="transmembrane region" description="Helical" evidence="7">
    <location>
        <begin position="245"/>
        <end position="264"/>
    </location>
</feature>
<gene>
    <name evidence="9" type="ORF">ACFPYJ_15660</name>
</gene>
<evidence type="ECO:0000313" key="9">
    <source>
        <dbReference type="EMBL" id="MFC5650533.1"/>
    </source>
</evidence>
<comment type="caution">
    <text evidence="9">The sequence shown here is derived from an EMBL/GenBank/DDBJ whole genome shotgun (WGS) entry which is preliminary data.</text>
</comment>
<evidence type="ECO:0000313" key="10">
    <source>
        <dbReference type="Proteomes" id="UP001596047"/>
    </source>
</evidence>
<dbReference type="SUPFAM" id="SSF161098">
    <property type="entry name" value="MetI-like"/>
    <property type="match status" value="1"/>
</dbReference>
<accession>A0ABW0VXF1</accession>
<evidence type="ECO:0000256" key="5">
    <source>
        <dbReference type="ARBA" id="ARBA00022989"/>
    </source>
</evidence>
<dbReference type="EMBL" id="JBHSOW010000058">
    <property type="protein sequence ID" value="MFC5650533.1"/>
    <property type="molecule type" value="Genomic_DNA"/>
</dbReference>
<comment type="similarity">
    <text evidence="7">Belongs to the binding-protein-dependent transport system permease family.</text>
</comment>
<dbReference type="InterPro" id="IPR035906">
    <property type="entry name" value="MetI-like_sf"/>
</dbReference>
<name>A0ABW0VXF1_9BACL</name>
<keyword evidence="6 7" id="KW-0472">Membrane</keyword>
<evidence type="ECO:0000256" key="2">
    <source>
        <dbReference type="ARBA" id="ARBA00022448"/>
    </source>
</evidence>
<feature type="transmembrane region" description="Helical" evidence="7">
    <location>
        <begin position="166"/>
        <end position="191"/>
    </location>
</feature>
<evidence type="ECO:0000256" key="7">
    <source>
        <dbReference type="RuleBase" id="RU363032"/>
    </source>
</evidence>
<keyword evidence="10" id="KW-1185">Reference proteome</keyword>
<feature type="transmembrane region" description="Helical" evidence="7">
    <location>
        <begin position="93"/>
        <end position="113"/>
    </location>
</feature>
<feature type="domain" description="ABC transmembrane type-1" evidence="8">
    <location>
        <begin position="58"/>
        <end position="264"/>
    </location>
</feature>
<evidence type="ECO:0000256" key="6">
    <source>
        <dbReference type="ARBA" id="ARBA00023136"/>
    </source>
</evidence>
<keyword evidence="4 7" id="KW-0812">Transmembrane</keyword>
<keyword evidence="2 7" id="KW-0813">Transport</keyword>
<evidence type="ECO:0000259" key="8">
    <source>
        <dbReference type="PROSITE" id="PS50928"/>
    </source>
</evidence>
<proteinExistence type="inferred from homology"/>
<comment type="subcellular location">
    <subcellularLocation>
        <location evidence="1 7">Cell membrane</location>
        <topology evidence="1 7">Multi-pass membrane protein</topology>
    </subcellularLocation>
</comment>
<feature type="transmembrane region" description="Helical" evidence="7">
    <location>
        <begin position="62"/>
        <end position="81"/>
    </location>
</feature>
<evidence type="ECO:0000256" key="3">
    <source>
        <dbReference type="ARBA" id="ARBA00022475"/>
    </source>
</evidence>
<keyword evidence="3" id="KW-1003">Cell membrane</keyword>
<dbReference type="InterPro" id="IPR000515">
    <property type="entry name" value="MetI-like"/>
</dbReference>
<protein>
    <submittedName>
        <fullName evidence="9">Carbohydrate ABC transporter permease</fullName>
    </submittedName>
</protein>
<dbReference type="Proteomes" id="UP001596047">
    <property type="component" value="Unassembled WGS sequence"/>
</dbReference>
<dbReference type="RefSeq" id="WP_379189095.1">
    <property type="nucleotide sequence ID" value="NZ_JBHSOW010000058.1"/>
</dbReference>
<feature type="transmembrane region" description="Helical" evidence="7">
    <location>
        <begin position="125"/>
        <end position="145"/>
    </location>
</feature>
<keyword evidence="5 7" id="KW-1133">Transmembrane helix</keyword>
<organism evidence="9 10">
    <name type="scientific">Paenibacillus solisilvae</name>
    <dbReference type="NCBI Taxonomy" id="2486751"/>
    <lineage>
        <taxon>Bacteria</taxon>
        <taxon>Bacillati</taxon>
        <taxon>Bacillota</taxon>
        <taxon>Bacilli</taxon>
        <taxon>Bacillales</taxon>
        <taxon>Paenibacillaceae</taxon>
        <taxon>Paenibacillus</taxon>
    </lineage>
</organism>
<dbReference type="Gene3D" id="1.10.3720.10">
    <property type="entry name" value="MetI-like"/>
    <property type="match status" value="1"/>
</dbReference>